<dbReference type="Gene3D" id="3.30.420.40">
    <property type="match status" value="2"/>
</dbReference>
<dbReference type="RefSeq" id="WP_048695744.1">
    <property type="nucleotide sequence ID" value="NZ_HG764815.1"/>
</dbReference>
<dbReference type="AlphaFoldDB" id="W6K2M7"/>
<keyword evidence="3" id="KW-0808">Transferase</keyword>
<feature type="domain" description="Carbohydrate kinase FGGY N-terminal" evidence="5">
    <location>
        <begin position="6"/>
        <end position="240"/>
    </location>
</feature>
<keyword evidence="2" id="KW-0859">Xylose metabolism</keyword>
<protein>
    <submittedName>
        <fullName evidence="6">Carbohydrate kinase FGGY</fullName>
    </submittedName>
</protein>
<sequence length="457" mass="47922">MNAPLVAGLDIGSTNVKVQITDLDGREIVGADRPTPWRVDANGTALEQESLRRTIEEVLHEAAGRLEKQEYAGATVGALAVAGMGESGFVLDDAGAALAPAIAWFDARGAEQLDAFPSSLRAEFAARTGLPLGVQVPVIKLLWLRDNGIQLQGQQWQNVPEYAAAALGGRRALERSLTARLGLIDQDAEGPWADLLAHIGIDASFLPPVVDSATDLGGANADWLPAAFEGARLAVAGHDHLVAATAGGATADGRYYGSFGTAEVLVRVLDTPLSADARARLAEFFINHVPHVEAGRYVLVAGVKTGLIMRRILHLAGITDREARDRLDREVMALPVEGSLPRGAVTVGGARNDDGILALRVAHDGAGPAEVFAAALRHGNDELARLIEAMDRELPPATGSVLAGGWVGMNSVGRARSLVLPDLHLSTRAQDTAYGAALTAARLLTTNSPTPIEGENP</sequence>
<dbReference type="InterPro" id="IPR043129">
    <property type="entry name" value="ATPase_NBD"/>
</dbReference>
<evidence type="ECO:0000259" key="5">
    <source>
        <dbReference type="Pfam" id="PF00370"/>
    </source>
</evidence>
<dbReference type="PANTHER" id="PTHR43095:SF5">
    <property type="entry name" value="XYLULOSE KINASE"/>
    <property type="match status" value="1"/>
</dbReference>
<evidence type="ECO:0000256" key="2">
    <source>
        <dbReference type="ARBA" id="ARBA00022629"/>
    </source>
</evidence>
<dbReference type="EMBL" id="CAJA01000491">
    <property type="protein sequence ID" value="CCH75345.1"/>
    <property type="molecule type" value="Genomic_DNA"/>
</dbReference>
<dbReference type="Proteomes" id="UP000035763">
    <property type="component" value="Unassembled WGS sequence"/>
</dbReference>
<evidence type="ECO:0000256" key="4">
    <source>
        <dbReference type="ARBA" id="ARBA00022777"/>
    </source>
</evidence>
<dbReference type="OrthoDB" id="9782710at2"/>
<dbReference type="InterPro" id="IPR050406">
    <property type="entry name" value="FGGY_Carb_Kinase"/>
</dbReference>
<name>W6K2M7_9MICO</name>
<comment type="similarity">
    <text evidence="1">Belongs to the FGGY kinase family.</text>
</comment>
<gene>
    <name evidence="6" type="ORF">BN11_650018</name>
</gene>
<dbReference type="SUPFAM" id="SSF53067">
    <property type="entry name" value="Actin-like ATPase domain"/>
    <property type="match status" value="1"/>
</dbReference>
<evidence type="ECO:0000313" key="7">
    <source>
        <dbReference type="Proteomes" id="UP000035763"/>
    </source>
</evidence>
<dbReference type="GO" id="GO:0042732">
    <property type="term" value="P:D-xylose metabolic process"/>
    <property type="evidence" value="ECO:0007669"/>
    <property type="project" value="UniProtKB-KW"/>
</dbReference>
<evidence type="ECO:0000256" key="1">
    <source>
        <dbReference type="ARBA" id="ARBA00009156"/>
    </source>
</evidence>
<evidence type="ECO:0000313" key="6">
    <source>
        <dbReference type="EMBL" id="CCH75345.1"/>
    </source>
</evidence>
<organism evidence="6 7">
    <name type="scientific">Nostocoides australiense Ben110</name>
    <dbReference type="NCBI Taxonomy" id="1193182"/>
    <lineage>
        <taxon>Bacteria</taxon>
        <taxon>Bacillati</taxon>
        <taxon>Actinomycetota</taxon>
        <taxon>Actinomycetes</taxon>
        <taxon>Micrococcales</taxon>
        <taxon>Intrasporangiaceae</taxon>
        <taxon>Nostocoides</taxon>
    </lineage>
</organism>
<keyword evidence="2" id="KW-0119">Carbohydrate metabolism</keyword>
<reference evidence="6 7" key="1">
    <citation type="journal article" date="2013" name="ISME J.">
        <title>A metabolic model for members of the genus Tetrasphaera involved in enhanced biological phosphorus removal.</title>
        <authorList>
            <person name="Kristiansen R."/>
            <person name="Nguyen H.T.T."/>
            <person name="Saunders A.M."/>
            <person name="Nielsen J.L."/>
            <person name="Wimmer R."/>
            <person name="Le V.Q."/>
            <person name="McIlroy S.J."/>
            <person name="Petrovski S."/>
            <person name="Seviour R.J."/>
            <person name="Calteau A."/>
            <person name="Nielsen K.L."/>
            <person name="Nielsen P.H."/>
        </authorList>
    </citation>
    <scope>NUCLEOTIDE SEQUENCE [LARGE SCALE GENOMIC DNA]</scope>
    <source>
        <strain evidence="6 7">Ben110</strain>
    </source>
</reference>
<dbReference type="InterPro" id="IPR018484">
    <property type="entry name" value="FGGY_N"/>
</dbReference>
<dbReference type="STRING" id="1193182.BN11_650018"/>
<dbReference type="GO" id="GO:0016301">
    <property type="term" value="F:kinase activity"/>
    <property type="evidence" value="ECO:0007669"/>
    <property type="project" value="UniProtKB-KW"/>
</dbReference>
<proteinExistence type="inferred from homology"/>
<comment type="caution">
    <text evidence="6">The sequence shown here is derived from an EMBL/GenBank/DDBJ whole genome shotgun (WGS) entry which is preliminary data.</text>
</comment>
<accession>W6K2M7</accession>
<evidence type="ECO:0000256" key="3">
    <source>
        <dbReference type="ARBA" id="ARBA00022679"/>
    </source>
</evidence>
<keyword evidence="4 6" id="KW-0418">Kinase</keyword>
<dbReference type="Pfam" id="PF00370">
    <property type="entry name" value="FGGY_N"/>
    <property type="match status" value="1"/>
</dbReference>
<keyword evidence="7" id="KW-1185">Reference proteome</keyword>
<dbReference type="PANTHER" id="PTHR43095">
    <property type="entry name" value="SUGAR KINASE"/>
    <property type="match status" value="1"/>
</dbReference>